<dbReference type="Proteomes" id="UP000515121">
    <property type="component" value="Unplaced"/>
</dbReference>
<feature type="region of interest" description="Disordered" evidence="1">
    <location>
        <begin position="123"/>
        <end position="207"/>
    </location>
</feature>
<feature type="region of interest" description="Disordered" evidence="1">
    <location>
        <begin position="20"/>
        <end position="97"/>
    </location>
</feature>
<feature type="compositionally biased region" description="Basic and acidic residues" evidence="1">
    <location>
        <begin position="168"/>
        <end position="187"/>
    </location>
</feature>
<dbReference type="OrthoDB" id="1937549at2759"/>
<dbReference type="KEGG" id="dzi:111282680"/>
<protein>
    <submittedName>
        <fullName evidence="3">Uncharacterized protein LOC111282680</fullName>
    </submittedName>
</protein>
<proteinExistence type="predicted"/>
<evidence type="ECO:0000313" key="3">
    <source>
        <dbReference type="RefSeq" id="XP_022726617.1"/>
    </source>
</evidence>
<reference evidence="3" key="1">
    <citation type="submission" date="2025-08" db="UniProtKB">
        <authorList>
            <consortium name="RefSeq"/>
        </authorList>
    </citation>
    <scope>IDENTIFICATION</scope>
    <source>
        <tissue evidence="3">Fruit stalk</tissue>
    </source>
</reference>
<dbReference type="GeneID" id="111282680"/>
<dbReference type="AlphaFoldDB" id="A0A6P5XFZ1"/>
<feature type="compositionally biased region" description="Polar residues" evidence="1">
    <location>
        <begin position="196"/>
        <end position="207"/>
    </location>
</feature>
<gene>
    <name evidence="3" type="primary">LOC111282680</name>
</gene>
<accession>A0A6P5XFZ1</accession>
<evidence type="ECO:0000313" key="2">
    <source>
        <dbReference type="Proteomes" id="UP000515121"/>
    </source>
</evidence>
<name>A0A6P5XFZ1_DURZI</name>
<keyword evidence="2" id="KW-1185">Reference proteome</keyword>
<feature type="compositionally biased region" description="Basic and acidic residues" evidence="1">
    <location>
        <begin position="144"/>
        <end position="156"/>
    </location>
</feature>
<feature type="compositionally biased region" description="Polar residues" evidence="1">
    <location>
        <begin position="58"/>
        <end position="75"/>
    </location>
</feature>
<feature type="compositionally biased region" description="Low complexity" evidence="1">
    <location>
        <begin position="21"/>
        <end position="46"/>
    </location>
</feature>
<sequence length="207" mass="22623">MARTNKYSSINFNHVLEKNLTSSSSNNSQTHHQNQSSFPSYSSISSHAKTHGRMLVLTRTSPKPISNHPIDSSTPPKQPQARSALAPDQTPLSNLVDDQISLRPLGRTGSVLSVPDQEKEVISVSGSSKPDRFVPPHLRPGFVGKEEKLQPEVFLKKEHKHFGSGGRYSEDGRPKSSGYEKIRKGGESDLNLISRARSSGNRPSSSG</sequence>
<dbReference type="RefSeq" id="XP_022726617.1">
    <property type="nucleotide sequence ID" value="XM_022870882.1"/>
</dbReference>
<organism evidence="2 3">
    <name type="scientific">Durio zibethinus</name>
    <name type="common">Durian</name>
    <dbReference type="NCBI Taxonomy" id="66656"/>
    <lineage>
        <taxon>Eukaryota</taxon>
        <taxon>Viridiplantae</taxon>
        <taxon>Streptophyta</taxon>
        <taxon>Embryophyta</taxon>
        <taxon>Tracheophyta</taxon>
        <taxon>Spermatophyta</taxon>
        <taxon>Magnoliopsida</taxon>
        <taxon>eudicotyledons</taxon>
        <taxon>Gunneridae</taxon>
        <taxon>Pentapetalae</taxon>
        <taxon>rosids</taxon>
        <taxon>malvids</taxon>
        <taxon>Malvales</taxon>
        <taxon>Malvaceae</taxon>
        <taxon>Helicteroideae</taxon>
        <taxon>Durio</taxon>
    </lineage>
</organism>
<evidence type="ECO:0000256" key="1">
    <source>
        <dbReference type="SAM" id="MobiDB-lite"/>
    </source>
</evidence>